<comment type="similarity">
    <text evidence="2 14">Belongs to the ATPase protein 8 family.</text>
</comment>
<evidence type="ECO:0000256" key="13">
    <source>
        <dbReference type="ARBA" id="ARBA00064647"/>
    </source>
</evidence>
<evidence type="ECO:0000256" key="14">
    <source>
        <dbReference type="RuleBase" id="RU003661"/>
    </source>
</evidence>
<evidence type="ECO:0000256" key="12">
    <source>
        <dbReference type="ARBA" id="ARBA00053067"/>
    </source>
</evidence>
<evidence type="ECO:0000256" key="1">
    <source>
        <dbReference type="ARBA" id="ARBA00004304"/>
    </source>
</evidence>
<dbReference type="GO" id="GO:0015078">
    <property type="term" value="F:proton transmembrane transporter activity"/>
    <property type="evidence" value="ECO:0007669"/>
    <property type="project" value="InterPro"/>
</dbReference>
<proteinExistence type="inferred from homology"/>
<evidence type="ECO:0000256" key="10">
    <source>
        <dbReference type="ARBA" id="ARBA00023136"/>
    </source>
</evidence>
<dbReference type="GO" id="GO:0031966">
    <property type="term" value="C:mitochondrial membrane"/>
    <property type="evidence" value="ECO:0007669"/>
    <property type="project" value="UniProtKB-SubCell"/>
</dbReference>
<keyword evidence="10" id="KW-0472">Membrane</keyword>
<protein>
    <recommendedName>
        <fullName evidence="14">ATP synthase complex subunit 8</fullName>
    </recommendedName>
</protein>
<feature type="region of interest" description="Disordered" evidence="15">
    <location>
        <begin position="34"/>
        <end position="55"/>
    </location>
</feature>
<accession>A0A1V1FHB1</accession>
<feature type="chain" id="PRO_5033285370" description="ATP synthase complex subunit 8" evidence="16">
    <location>
        <begin position="31"/>
        <end position="55"/>
    </location>
</feature>
<keyword evidence="16" id="KW-0732">Signal</keyword>
<gene>
    <name evidence="17" type="primary">ATPase 8</name>
    <name evidence="18" type="synonym">ATPase8</name>
</gene>
<evidence type="ECO:0000256" key="3">
    <source>
        <dbReference type="ARBA" id="ARBA00022448"/>
    </source>
</evidence>
<evidence type="ECO:0000256" key="2">
    <source>
        <dbReference type="ARBA" id="ARBA00008892"/>
    </source>
</evidence>
<evidence type="ECO:0000313" key="17">
    <source>
        <dbReference type="EMBL" id="BAX03660.1"/>
    </source>
</evidence>
<organism evidence="17">
    <name type="scientific">Acanthocepola krusensternii</name>
    <name type="common">red-spotted bandfish</name>
    <dbReference type="NCBI Taxonomy" id="270597"/>
    <lineage>
        <taxon>Eukaryota</taxon>
        <taxon>Metazoa</taxon>
        <taxon>Chordata</taxon>
        <taxon>Craniata</taxon>
        <taxon>Vertebrata</taxon>
        <taxon>Euteleostomi</taxon>
        <taxon>Actinopterygii</taxon>
        <taxon>Neopterygii</taxon>
        <taxon>Teleostei</taxon>
        <taxon>Neoteleostei</taxon>
        <taxon>Acanthomorphata</taxon>
        <taxon>Eupercaria</taxon>
        <taxon>Priacanthiformes</taxon>
        <taxon>Cepolidae (in: ray-finned fishes)</taxon>
        <taxon>Acanthocepola</taxon>
    </lineage>
</organism>
<reference evidence="18" key="1">
    <citation type="submission" date="2004-04" db="EMBL/GenBank/DDBJ databases">
        <title>The ray-finned fish phylogeny.</title>
        <authorList>
            <person name="Miya M."/>
        </authorList>
    </citation>
    <scope>NUCLEOTIDE SEQUENCE</scope>
</reference>
<evidence type="ECO:0000256" key="7">
    <source>
        <dbReference type="ARBA" id="ARBA00022989"/>
    </source>
</evidence>
<dbReference type="EMBL" id="AP006812">
    <property type="protein sequence ID" value="BBU26025.1"/>
    <property type="molecule type" value="Genomic_DNA"/>
</dbReference>
<keyword evidence="7" id="KW-1133">Transmembrane helix</keyword>
<dbReference type="Pfam" id="PF00895">
    <property type="entry name" value="ATP-synt_8"/>
    <property type="match status" value="1"/>
</dbReference>
<evidence type="ECO:0000256" key="15">
    <source>
        <dbReference type="SAM" id="MobiDB-lite"/>
    </source>
</evidence>
<comment type="subcellular location">
    <subcellularLocation>
        <location evidence="1 14">Mitochondrion membrane</location>
        <topology evidence="1 14">Single-pass membrane protein</topology>
    </subcellularLocation>
</comment>
<dbReference type="GO" id="GO:0045259">
    <property type="term" value="C:proton-transporting ATP synthase complex"/>
    <property type="evidence" value="ECO:0007669"/>
    <property type="project" value="UniProtKB-KW"/>
</dbReference>
<keyword evidence="3 14" id="KW-0813">Transport</keyword>
<dbReference type="GO" id="GO:0015986">
    <property type="term" value="P:proton motive force-driven ATP synthesis"/>
    <property type="evidence" value="ECO:0007669"/>
    <property type="project" value="InterPro"/>
</dbReference>
<evidence type="ECO:0000256" key="9">
    <source>
        <dbReference type="ARBA" id="ARBA00023128"/>
    </source>
</evidence>
<evidence type="ECO:0000313" key="18">
    <source>
        <dbReference type="EMBL" id="BBU26025.1"/>
    </source>
</evidence>
<feature type="signal peptide" evidence="16">
    <location>
        <begin position="1"/>
        <end position="30"/>
    </location>
</feature>
<feature type="compositionally biased region" description="Polar residues" evidence="15">
    <location>
        <begin position="39"/>
        <end position="55"/>
    </location>
</feature>
<dbReference type="AlphaFoldDB" id="A0A1V1FHB1"/>
<dbReference type="PANTHER" id="PTHR39937:SF1">
    <property type="entry name" value="ATP SYNTHASE PROTEIN 8"/>
    <property type="match status" value="1"/>
</dbReference>
<comment type="function">
    <text evidence="12">Subunit 8, of the mitochondrial membrane ATP synthase complex (F(1)F(0) ATP synthase or Complex V) that produces ATP from ADP in the presence of a proton gradient across the membrane which is generated by electron transport complexes of the respiratory chain. ATP synthase complex consist of a soluble F(1) head domain - the catalytic core - and a membrane F(1) domain - the membrane proton channel. These two domains are linked by a central stalk rotating inside the F(1) region and a stationary peripheral stalk. During catalysis, ATP synthesis in the catalytic domain of F(1) is coupled via a rotary mechanism of the central stalk subunits to proton translocation. In vivo, can only synthesize ATP although its ATP hydrolase activity can be activated artificially in vitro. Part of the complex F(0) domain.</text>
</comment>
<reference evidence="17" key="2">
    <citation type="journal article" date="2016" name="BMC Genomics">
        <title>Structure and variation of the mitochondrial genome of fishes.</title>
        <authorList>
            <person name="Satoh T.P."/>
            <person name="Miya M."/>
            <person name="Mabuchi K."/>
            <person name="Nishida M."/>
        </authorList>
    </citation>
    <scope>NUCLEOTIDE SEQUENCE</scope>
</reference>
<evidence type="ECO:0000256" key="4">
    <source>
        <dbReference type="ARBA" id="ARBA00022547"/>
    </source>
</evidence>
<dbReference type="InterPro" id="IPR001421">
    <property type="entry name" value="ATP8_metazoa"/>
</dbReference>
<sequence length="55" mass="6410">MPQLNPAPWLAILIFAWLTFLLILPPKIMAHTFPKEPTPQDTKTNKHSSWAWSWP</sequence>
<keyword evidence="8 14" id="KW-0406">Ion transport</keyword>
<evidence type="ECO:0000256" key="11">
    <source>
        <dbReference type="ARBA" id="ARBA00023310"/>
    </source>
</evidence>
<keyword evidence="5 14" id="KW-0812">Transmembrane</keyword>
<keyword evidence="4 14" id="KW-0138">CF(0)</keyword>
<name>A0A1V1FHB1_9TELE</name>
<keyword evidence="9 14" id="KW-0496">Mitochondrion</keyword>
<evidence type="ECO:0000256" key="5">
    <source>
        <dbReference type="ARBA" id="ARBA00022692"/>
    </source>
</evidence>
<geneLocation type="mitochondrion" evidence="17"/>
<keyword evidence="11" id="KW-0066">ATP synthesis</keyword>
<dbReference type="PANTHER" id="PTHR39937">
    <property type="entry name" value="ATP SYNTHASE PROTEIN 8"/>
    <property type="match status" value="1"/>
</dbReference>
<dbReference type="InterPro" id="IPR050635">
    <property type="entry name" value="ATPase_protein_8"/>
</dbReference>
<evidence type="ECO:0000256" key="8">
    <source>
        <dbReference type="ARBA" id="ARBA00023065"/>
    </source>
</evidence>
<dbReference type="EMBL" id="AP017434">
    <property type="protein sequence ID" value="BAX03660.1"/>
    <property type="molecule type" value="Genomic_DNA"/>
</dbReference>
<evidence type="ECO:0000256" key="16">
    <source>
        <dbReference type="SAM" id="SignalP"/>
    </source>
</evidence>
<comment type="subunit">
    <text evidence="13">Component of the ATP synthase complex composed at least of ATP5F1A/subunit alpha, ATP5F1B/subunit beta, ATP5MC1/subunit c (homooctomer), MT-ATP6/subunit a, MT-ATP8/subunit 8, ATP5ME/subunit e, ATP5MF/subunit f, ATP5MG/subunit g, ATP5MK/subunit k, ATP5MJ/subunit j, ATP5F1C/subunit gamma, ATP5F1D/subunit delta, ATP5F1E/subunit epsilon, ATP5PF/subunit F6, ATP5PB/subunit b, ATP5PD/subunit d, ATP5PO/subunit OSCP. ATP synthase complex consists of a soluble F(1) head domain (subunits alpha(3) and beta(3)) - the catalytic core - and a membrane F(0) domain - the membrane proton channel (subunits c, a, 8, e, f, g, k and j). These two domains are linked by a central stalk (subunits gamma, delta, and epsilon) rotating inside the F1 region and a stationary peripheral stalk (subunits F6, b, d, and OSCP).</text>
</comment>
<keyword evidence="6 14" id="KW-0375">Hydrogen ion transport</keyword>
<evidence type="ECO:0000256" key="6">
    <source>
        <dbReference type="ARBA" id="ARBA00022781"/>
    </source>
</evidence>